<proteinExistence type="predicted"/>
<accession>A0AAV0DC40</accession>
<organism evidence="4 5">
    <name type="scientific">Cuscuta epithymum</name>
    <dbReference type="NCBI Taxonomy" id="186058"/>
    <lineage>
        <taxon>Eukaryota</taxon>
        <taxon>Viridiplantae</taxon>
        <taxon>Streptophyta</taxon>
        <taxon>Embryophyta</taxon>
        <taxon>Tracheophyta</taxon>
        <taxon>Spermatophyta</taxon>
        <taxon>Magnoliopsida</taxon>
        <taxon>eudicotyledons</taxon>
        <taxon>Gunneridae</taxon>
        <taxon>Pentapetalae</taxon>
        <taxon>asterids</taxon>
        <taxon>lamiids</taxon>
        <taxon>Solanales</taxon>
        <taxon>Convolvulaceae</taxon>
        <taxon>Cuscuteae</taxon>
        <taxon>Cuscuta</taxon>
        <taxon>Cuscuta subgen. Cuscuta</taxon>
    </lineage>
</organism>
<dbReference type="Gene3D" id="3.30.1390.10">
    <property type="match status" value="1"/>
</dbReference>
<dbReference type="PANTHER" id="PTHR45987:SF11">
    <property type="entry name" value="OS07G0626100 PROTEIN"/>
    <property type="match status" value="1"/>
</dbReference>
<dbReference type="GO" id="GO:1990904">
    <property type="term" value="C:ribonucleoprotein complex"/>
    <property type="evidence" value="ECO:0007669"/>
    <property type="project" value="UniProtKB-KW"/>
</dbReference>
<dbReference type="InterPro" id="IPR000206">
    <property type="entry name" value="Ribosomal_bL12"/>
</dbReference>
<dbReference type="AlphaFoldDB" id="A0AAV0DC40"/>
<evidence type="ECO:0000313" key="4">
    <source>
        <dbReference type="EMBL" id="CAH9096013.1"/>
    </source>
</evidence>
<dbReference type="InterPro" id="IPR014719">
    <property type="entry name" value="Ribosomal_bL12_C/ClpS-like"/>
</dbReference>
<name>A0AAV0DC40_9ASTE</name>
<evidence type="ECO:0000256" key="1">
    <source>
        <dbReference type="ARBA" id="ARBA00022980"/>
    </source>
</evidence>
<gene>
    <name evidence="4" type="ORF">CEPIT_LOCUS13599</name>
</gene>
<keyword evidence="1" id="KW-0689">Ribosomal protein</keyword>
<dbReference type="InterPro" id="IPR013823">
    <property type="entry name" value="Ribosomal_bL12_C"/>
</dbReference>
<dbReference type="EMBL" id="CAMAPF010000085">
    <property type="protein sequence ID" value="CAH9096013.1"/>
    <property type="molecule type" value="Genomic_DNA"/>
</dbReference>
<dbReference type="GO" id="GO:0006412">
    <property type="term" value="P:translation"/>
    <property type="evidence" value="ECO:0007669"/>
    <property type="project" value="InterPro"/>
</dbReference>
<dbReference type="CDD" id="cd00387">
    <property type="entry name" value="Ribosomal_L7_L12"/>
    <property type="match status" value="1"/>
</dbReference>
<comment type="caution">
    <text evidence="4">The sequence shown here is derived from an EMBL/GenBank/DDBJ whole genome shotgun (WGS) entry which is preliminary data.</text>
</comment>
<dbReference type="GO" id="GO:0003729">
    <property type="term" value="F:mRNA binding"/>
    <property type="evidence" value="ECO:0007669"/>
    <property type="project" value="TreeGrafter"/>
</dbReference>
<dbReference type="GO" id="GO:0005840">
    <property type="term" value="C:ribosome"/>
    <property type="evidence" value="ECO:0007669"/>
    <property type="project" value="UniProtKB-KW"/>
</dbReference>
<dbReference type="GO" id="GO:0003735">
    <property type="term" value="F:structural constituent of ribosome"/>
    <property type="evidence" value="ECO:0007669"/>
    <property type="project" value="InterPro"/>
</dbReference>
<keyword evidence="2" id="KW-0687">Ribonucleoprotein</keyword>
<dbReference type="Pfam" id="PF00542">
    <property type="entry name" value="Ribosomal_L12"/>
    <property type="match status" value="1"/>
</dbReference>
<dbReference type="Proteomes" id="UP001152523">
    <property type="component" value="Unassembled WGS sequence"/>
</dbReference>
<reference evidence="4" key="1">
    <citation type="submission" date="2022-07" db="EMBL/GenBank/DDBJ databases">
        <authorList>
            <person name="Macas J."/>
            <person name="Novak P."/>
            <person name="Neumann P."/>
        </authorList>
    </citation>
    <scope>NUCLEOTIDE SEQUENCE</scope>
</reference>
<evidence type="ECO:0000259" key="3">
    <source>
        <dbReference type="Pfam" id="PF00542"/>
    </source>
</evidence>
<dbReference type="PANTHER" id="PTHR45987">
    <property type="entry name" value="39S RIBOSOMAL PROTEIN L12"/>
    <property type="match status" value="1"/>
</dbReference>
<feature type="domain" description="Large ribosomal subunit protein bL12 C-terminal" evidence="3">
    <location>
        <begin position="34"/>
        <end position="97"/>
    </location>
</feature>
<evidence type="ECO:0000313" key="5">
    <source>
        <dbReference type="Proteomes" id="UP001152523"/>
    </source>
</evidence>
<keyword evidence="5" id="KW-1185">Reference proteome</keyword>
<dbReference type="SUPFAM" id="SSF54736">
    <property type="entry name" value="ClpS-like"/>
    <property type="match status" value="1"/>
</dbReference>
<protein>
    <recommendedName>
        <fullName evidence="3">Large ribosomal subunit protein bL12 C-terminal domain-containing protein</fullName>
    </recommendedName>
</protein>
<sequence>MALNRYGPAVSGSASYGFTGPAAAEIKAAEEAVFDLKLEKFDTATKIKVIKEIKAFTSLGLKEAKELVKKAPVVVKNGLSKEHGCAIIDKLNESGANALIMAGVAVVVVDTLGRRPFYLEASLELRYHPNAKKSMAP</sequence>
<evidence type="ECO:0000256" key="2">
    <source>
        <dbReference type="ARBA" id="ARBA00023274"/>
    </source>
</evidence>